<dbReference type="PROSITE" id="PS00392">
    <property type="entry name" value="DDC_GAD_HDC_YDC"/>
    <property type="match status" value="1"/>
</dbReference>
<organism evidence="9 10">
    <name type="scientific">Rhizobium rhizogenes (strain K84 / ATCC BAA-868)</name>
    <name type="common">Agrobacterium radiobacter</name>
    <dbReference type="NCBI Taxonomy" id="311403"/>
    <lineage>
        <taxon>Bacteria</taxon>
        <taxon>Pseudomonadati</taxon>
        <taxon>Pseudomonadota</taxon>
        <taxon>Alphaproteobacteria</taxon>
        <taxon>Hyphomicrobiales</taxon>
        <taxon>Rhizobiaceae</taxon>
        <taxon>Rhizobium/Agrobacterium group</taxon>
        <taxon>Rhizobium</taxon>
    </lineage>
</organism>
<dbReference type="RefSeq" id="WP_012650945.1">
    <property type="nucleotide sequence ID" value="NC_011985.1"/>
</dbReference>
<dbReference type="GO" id="GO:0016831">
    <property type="term" value="F:carboxy-lyase activity"/>
    <property type="evidence" value="ECO:0007669"/>
    <property type="project" value="UniProtKB-KW"/>
</dbReference>
<reference evidence="9 10" key="1">
    <citation type="journal article" date="2009" name="J. Bacteriol.">
        <title>Genome sequences of three Agrobacterium biovars help elucidate the evolution of multichromosome genomes in bacteria.</title>
        <authorList>
            <person name="Slater S.C."/>
            <person name="Goldman B.S."/>
            <person name="Goodner B."/>
            <person name="Setubal J.C."/>
            <person name="Farrand S.K."/>
            <person name="Nester E.W."/>
            <person name="Burr T.J."/>
            <person name="Banta L."/>
            <person name="Dickerman A.W."/>
            <person name="Paulsen I."/>
            <person name="Otten L."/>
            <person name="Suen G."/>
            <person name="Welch R."/>
            <person name="Almeida N.F."/>
            <person name="Arnold F."/>
            <person name="Burton O.T."/>
            <person name="Du Z."/>
            <person name="Ewing A."/>
            <person name="Godsy E."/>
            <person name="Heisel S."/>
            <person name="Houmiel K.L."/>
            <person name="Jhaveri J."/>
            <person name="Lu J."/>
            <person name="Miller N.M."/>
            <person name="Norton S."/>
            <person name="Chen Q."/>
            <person name="Phoolcharoen W."/>
            <person name="Ohlin V."/>
            <person name="Ondrusek D."/>
            <person name="Pride N."/>
            <person name="Stricklin S.L."/>
            <person name="Sun J."/>
            <person name="Wheeler C."/>
            <person name="Wilson L."/>
            <person name="Zhu H."/>
            <person name="Wood D.W."/>
        </authorList>
    </citation>
    <scope>NUCLEOTIDE SEQUENCE [LARGE SCALE GENOMIC DNA]</scope>
    <source>
        <strain evidence="10">K84 / ATCC BAA-868</strain>
    </source>
</reference>
<dbReference type="EMBL" id="CP000628">
    <property type="protein sequence ID" value="ACM25480.1"/>
    <property type="molecule type" value="Genomic_DNA"/>
</dbReference>
<dbReference type="Pfam" id="PF00282">
    <property type="entry name" value="Pyridoxal_deC"/>
    <property type="match status" value="1"/>
</dbReference>
<evidence type="ECO:0000256" key="1">
    <source>
        <dbReference type="ARBA" id="ARBA00001933"/>
    </source>
</evidence>
<dbReference type="SUPFAM" id="SSF53383">
    <property type="entry name" value="PLP-dependent transferases"/>
    <property type="match status" value="1"/>
</dbReference>
<feature type="modified residue" description="N6-(pyridoxal phosphate)lysine" evidence="6">
    <location>
        <position position="313"/>
    </location>
</feature>
<evidence type="ECO:0000256" key="3">
    <source>
        <dbReference type="ARBA" id="ARBA00022793"/>
    </source>
</evidence>
<dbReference type="InterPro" id="IPR015421">
    <property type="entry name" value="PyrdxlP-dep_Trfase_major"/>
</dbReference>
<evidence type="ECO:0000313" key="10">
    <source>
        <dbReference type="Proteomes" id="UP000001600"/>
    </source>
</evidence>
<dbReference type="InterPro" id="IPR015422">
    <property type="entry name" value="PyrdxlP-dep_Trfase_small"/>
</dbReference>
<comment type="cofactor">
    <cofactor evidence="1 6 7">
        <name>pyridoxal 5'-phosphate</name>
        <dbReference type="ChEBI" id="CHEBI:597326"/>
    </cofactor>
</comment>
<evidence type="ECO:0000256" key="7">
    <source>
        <dbReference type="RuleBase" id="RU000382"/>
    </source>
</evidence>
<dbReference type="Proteomes" id="UP000001600">
    <property type="component" value="Chromosome 1"/>
</dbReference>
<keyword evidence="4 6" id="KW-0663">Pyridoxal phosphate</keyword>
<dbReference type="GO" id="GO:0019752">
    <property type="term" value="P:carboxylic acid metabolic process"/>
    <property type="evidence" value="ECO:0007669"/>
    <property type="project" value="InterPro"/>
</dbReference>
<dbReference type="InterPro" id="IPR002129">
    <property type="entry name" value="PyrdxlP-dep_de-COase"/>
</dbReference>
<protein>
    <submittedName>
        <fullName evidence="9">Pyridoxal-dependent amino acid decarboxylase protein</fullName>
    </submittedName>
</protein>
<proteinExistence type="inferred from homology"/>
<dbReference type="Gene3D" id="3.40.640.10">
    <property type="entry name" value="Type I PLP-dependent aspartate aminotransferase-like (Major domain)"/>
    <property type="match status" value="1"/>
</dbReference>
<keyword evidence="5 7" id="KW-0456">Lyase</keyword>
<evidence type="ECO:0000256" key="2">
    <source>
        <dbReference type="ARBA" id="ARBA00009533"/>
    </source>
</evidence>
<feature type="region of interest" description="Disordered" evidence="8">
    <location>
        <begin position="1"/>
        <end position="23"/>
    </location>
</feature>
<dbReference type="PANTHER" id="PTHR11999:SF70">
    <property type="entry name" value="MIP05841P"/>
    <property type="match status" value="1"/>
</dbReference>
<dbReference type="GO" id="GO:0006520">
    <property type="term" value="P:amino acid metabolic process"/>
    <property type="evidence" value="ECO:0007669"/>
    <property type="project" value="InterPro"/>
</dbReference>
<dbReference type="KEGG" id="ara:Arad_0898"/>
<dbReference type="eggNOG" id="COG0076">
    <property type="taxonomic scope" value="Bacteria"/>
</dbReference>
<dbReference type="GO" id="GO:0030170">
    <property type="term" value="F:pyridoxal phosphate binding"/>
    <property type="evidence" value="ECO:0007669"/>
    <property type="project" value="InterPro"/>
</dbReference>
<dbReference type="PRINTS" id="PR00800">
    <property type="entry name" value="YHDCRBOXLASE"/>
</dbReference>
<dbReference type="AlphaFoldDB" id="B9J978"/>
<gene>
    <name evidence="9" type="ordered locus">Arad_0898</name>
</gene>
<feature type="compositionally biased region" description="Gly residues" evidence="8">
    <location>
        <begin position="1"/>
        <end position="10"/>
    </location>
</feature>
<dbReference type="InterPro" id="IPR015424">
    <property type="entry name" value="PyrdxlP-dep_Trfase"/>
</dbReference>
<accession>B9J978</accession>
<evidence type="ECO:0000256" key="6">
    <source>
        <dbReference type="PIRSR" id="PIRSR602129-50"/>
    </source>
</evidence>
<dbReference type="PANTHER" id="PTHR11999">
    <property type="entry name" value="GROUP II PYRIDOXAL-5-PHOSPHATE DECARBOXYLASE"/>
    <property type="match status" value="1"/>
</dbReference>
<dbReference type="InterPro" id="IPR010977">
    <property type="entry name" value="Aromatic_deC"/>
</dbReference>
<comment type="similarity">
    <text evidence="2 7">Belongs to the group II decarboxylase family.</text>
</comment>
<evidence type="ECO:0000256" key="5">
    <source>
        <dbReference type="ARBA" id="ARBA00023239"/>
    </source>
</evidence>
<dbReference type="HOGENOM" id="CLU_011856_0_4_5"/>
<evidence type="ECO:0000313" key="9">
    <source>
        <dbReference type="EMBL" id="ACM25480.1"/>
    </source>
</evidence>
<evidence type="ECO:0000256" key="4">
    <source>
        <dbReference type="ARBA" id="ARBA00022898"/>
    </source>
</evidence>
<sequence>MLDLQGGGLSGEDPRQRTSLDPDGWQALRRQGHRMLDDMLDHLETLAEKPVWQPAPPSARALFNAPLPIEPTELTDVHATFRDNVLPYGSGNIHSGFMGWVQGGGTVVGMLAEMLAGGLNANLGGRDHMPIEVERQIIRWTQQIFSFPDTAGGVFLTGASQANFVALLLAKTRKLGTGVRAKGLPGEPRLMAYASSEVHGCVPRAVEMSGIGSDHLRRIPVNAAGQIDIEALERTIIRDKQEGHAPFLLVGTAGTVNTGAVDDLIALRRIADAHDLHFHVDGALGALGILCDDLAHLFTGIESCDSLAFDFHKWGQVPYDAGFLLVRDSAWQRQTFASEAAYLSRAATGLAGGDWWPCDYGPDLSRGFRALKTWFTLKTYGIKALADSMAANCTLARNLAHRIEQEPTLRLLAPVAFNIVCFAYVGPTGDAPAEINARIVEHLHAEGRVAPSLTHINGQPAIRAAIVNHRTRQTDIDALIQGVLKLGSRQDLLPC</sequence>
<evidence type="ECO:0000256" key="8">
    <source>
        <dbReference type="SAM" id="MobiDB-lite"/>
    </source>
</evidence>
<dbReference type="Gene3D" id="1.20.1340.10">
    <property type="entry name" value="dopa decarboxylase, N-terminal domain"/>
    <property type="match status" value="1"/>
</dbReference>
<name>B9J978_RHIR8</name>
<dbReference type="Gene3D" id="3.90.1150.10">
    <property type="entry name" value="Aspartate Aminotransferase, domain 1"/>
    <property type="match status" value="1"/>
</dbReference>
<dbReference type="STRING" id="311403.Arad_0898"/>
<keyword evidence="3" id="KW-0210">Decarboxylase</keyword>
<dbReference type="InterPro" id="IPR021115">
    <property type="entry name" value="Pyridoxal-P_BS"/>
</dbReference>